<feature type="region of interest" description="Disordered" evidence="2">
    <location>
        <begin position="87"/>
        <end position="179"/>
    </location>
</feature>
<feature type="coiled-coil region" evidence="1">
    <location>
        <begin position="54"/>
        <end position="81"/>
    </location>
</feature>
<sequence>QKKAKKTRYYSGALSKEDKQALAVGEKNHNLKTWTGTDLVRFQESRLELVPRSIDNRDAVIEELNKEKERAEQYLLREDKQVSRFLGFPRMKSTPARPASTRPIIHNPQSAPSTPELRVSSAPNSPQQSTSPPVFTTEFRERVAPARNASAGDYFSHSPGRFPGRPLSQHTSRQHSLSTIRVQSPLAKEFVFQPSPDVTFDTFLEPHVSGKGEAYRGAGNAKKIDRP</sequence>
<dbReference type="OrthoDB" id="3769170at2759"/>
<keyword evidence="4" id="KW-1185">Reference proteome</keyword>
<dbReference type="EMBL" id="MU002109">
    <property type="protein sequence ID" value="KAF2789847.1"/>
    <property type="molecule type" value="Genomic_DNA"/>
</dbReference>
<evidence type="ECO:0000256" key="2">
    <source>
        <dbReference type="SAM" id="MobiDB-lite"/>
    </source>
</evidence>
<dbReference type="AlphaFoldDB" id="A0A6A6X1Q8"/>
<reference evidence="3" key="1">
    <citation type="journal article" date="2020" name="Stud. Mycol.">
        <title>101 Dothideomycetes genomes: a test case for predicting lifestyles and emergence of pathogens.</title>
        <authorList>
            <person name="Haridas S."/>
            <person name="Albert R."/>
            <person name="Binder M."/>
            <person name="Bloem J."/>
            <person name="Labutti K."/>
            <person name="Salamov A."/>
            <person name="Andreopoulos B."/>
            <person name="Baker S."/>
            <person name="Barry K."/>
            <person name="Bills G."/>
            <person name="Bluhm B."/>
            <person name="Cannon C."/>
            <person name="Castanera R."/>
            <person name="Culley D."/>
            <person name="Daum C."/>
            <person name="Ezra D."/>
            <person name="Gonzalez J."/>
            <person name="Henrissat B."/>
            <person name="Kuo A."/>
            <person name="Liang C."/>
            <person name="Lipzen A."/>
            <person name="Lutzoni F."/>
            <person name="Magnuson J."/>
            <person name="Mondo S."/>
            <person name="Nolan M."/>
            <person name="Ohm R."/>
            <person name="Pangilinan J."/>
            <person name="Park H.-J."/>
            <person name="Ramirez L."/>
            <person name="Alfaro M."/>
            <person name="Sun H."/>
            <person name="Tritt A."/>
            <person name="Yoshinaga Y."/>
            <person name="Zwiers L.-H."/>
            <person name="Turgeon B."/>
            <person name="Goodwin S."/>
            <person name="Spatafora J."/>
            <person name="Crous P."/>
            <person name="Grigoriev I."/>
        </authorList>
    </citation>
    <scope>NUCLEOTIDE SEQUENCE</scope>
    <source>
        <strain evidence="3">CBS 109.77</strain>
    </source>
</reference>
<accession>A0A6A6X1Q8</accession>
<feature type="non-terminal residue" evidence="3">
    <location>
        <position position="227"/>
    </location>
</feature>
<dbReference type="Proteomes" id="UP000799757">
    <property type="component" value="Unassembled WGS sequence"/>
</dbReference>
<keyword evidence="1" id="KW-0175">Coiled coil</keyword>
<evidence type="ECO:0000313" key="4">
    <source>
        <dbReference type="Proteomes" id="UP000799757"/>
    </source>
</evidence>
<organism evidence="3 4">
    <name type="scientific">Melanomma pulvis-pyrius CBS 109.77</name>
    <dbReference type="NCBI Taxonomy" id="1314802"/>
    <lineage>
        <taxon>Eukaryota</taxon>
        <taxon>Fungi</taxon>
        <taxon>Dikarya</taxon>
        <taxon>Ascomycota</taxon>
        <taxon>Pezizomycotina</taxon>
        <taxon>Dothideomycetes</taxon>
        <taxon>Pleosporomycetidae</taxon>
        <taxon>Pleosporales</taxon>
        <taxon>Melanommataceae</taxon>
        <taxon>Melanomma</taxon>
    </lineage>
</organism>
<feature type="compositionally biased region" description="Polar residues" evidence="2">
    <location>
        <begin position="121"/>
        <end position="134"/>
    </location>
</feature>
<evidence type="ECO:0000313" key="3">
    <source>
        <dbReference type="EMBL" id="KAF2789847.1"/>
    </source>
</evidence>
<gene>
    <name evidence="3" type="ORF">K505DRAFT_197816</name>
</gene>
<protein>
    <submittedName>
        <fullName evidence="3">Uncharacterized protein</fullName>
    </submittedName>
</protein>
<name>A0A6A6X1Q8_9PLEO</name>
<evidence type="ECO:0000256" key="1">
    <source>
        <dbReference type="SAM" id="Coils"/>
    </source>
</evidence>
<feature type="compositionally biased region" description="Polar residues" evidence="2">
    <location>
        <begin position="168"/>
        <end position="179"/>
    </location>
</feature>
<feature type="non-terminal residue" evidence="3">
    <location>
        <position position="1"/>
    </location>
</feature>
<proteinExistence type="predicted"/>